<dbReference type="PANTHER" id="PTHR43000">
    <property type="entry name" value="DTDP-D-GLUCOSE 4,6-DEHYDRATASE-RELATED"/>
    <property type="match status" value="1"/>
</dbReference>
<dbReference type="GO" id="GO:0033705">
    <property type="term" value="F:GDP-4-dehydro-6-deoxy-D-mannose reductase activity"/>
    <property type="evidence" value="ECO:0007669"/>
    <property type="project" value="UniProtKB-EC"/>
</dbReference>
<reference evidence="3 4" key="1">
    <citation type="submission" date="2020-08" db="EMBL/GenBank/DDBJ databases">
        <title>Genomic Encyclopedia of Type Strains, Phase III (KMG-III): the genomes of soil and plant-associated and newly described type strains.</title>
        <authorList>
            <person name="Whitman W."/>
        </authorList>
    </citation>
    <scope>NUCLEOTIDE SEQUENCE [LARGE SCALE GENOMIC DNA]</scope>
    <source>
        <strain evidence="3 4">CECT 8356</strain>
    </source>
</reference>
<dbReference type="InterPro" id="IPR001509">
    <property type="entry name" value="Epimerase_deHydtase"/>
</dbReference>
<sequence>MRRLVVTGVGGFVGAHLAREAAAAGWSVFGIGRSDTAPTGLDAVLDGYAGVDLRERWPDTAPRDAAVVHLAGLSAVGPSFTRPQEYLSGNSAMVTVLCEAALRPGGGGRIVVVSSGAVYDASAGEADLDESASLGMSSPYAVSKVLVENQVAYYRARGADAVVARPFNHFGPGQGAGFLVPDLARQLADVHDGTPLIVGNLDTRRDYSDVRDVARAYLSLAAAPSLSYDTYNVASGVARSGREVLAAICAALDIDEPPLHVDPSRIRPTDPISIRGDATRLRAETGWHPAVSFEQSIADAVVAEPATTARRRVGFVLQ</sequence>
<dbReference type="Gene3D" id="3.40.50.720">
    <property type="entry name" value="NAD(P)-binding Rossmann-like Domain"/>
    <property type="match status" value="1"/>
</dbReference>
<keyword evidence="3" id="KW-0560">Oxidoreductase</keyword>
<dbReference type="EMBL" id="JACHXY010000003">
    <property type="protein sequence ID" value="MBB3158800.1"/>
    <property type="molecule type" value="Genomic_DNA"/>
</dbReference>
<dbReference type="EC" id="1.1.1.281" evidence="3"/>
<accession>A0A7W5GGG0</accession>
<evidence type="ECO:0000256" key="1">
    <source>
        <dbReference type="ARBA" id="ARBA00007637"/>
    </source>
</evidence>
<proteinExistence type="inferred from homology"/>
<organism evidence="3 4">
    <name type="scientific">Microbacterium proteolyticum</name>
    <dbReference type="NCBI Taxonomy" id="1572644"/>
    <lineage>
        <taxon>Bacteria</taxon>
        <taxon>Bacillati</taxon>
        <taxon>Actinomycetota</taxon>
        <taxon>Actinomycetes</taxon>
        <taxon>Micrococcales</taxon>
        <taxon>Microbacteriaceae</taxon>
        <taxon>Microbacterium</taxon>
    </lineage>
</organism>
<gene>
    <name evidence="3" type="ORF">FHS07_002518</name>
</gene>
<dbReference type="RefSeq" id="WP_183420224.1">
    <property type="nucleotide sequence ID" value="NZ_JACHXY010000003.1"/>
</dbReference>
<dbReference type="Pfam" id="PF01370">
    <property type="entry name" value="Epimerase"/>
    <property type="match status" value="1"/>
</dbReference>
<evidence type="ECO:0000313" key="3">
    <source>
        <dbReference type="EMBL" id="MBB3158800.1"/>
    </source>
</evidence>
<dbReference type="AlphaFoldDB" id="A0A7W5GGG0"/>
<dbReference type="InterPro" id="IPR036291">
    <property type="entry name" value="NAD(P)-bd_dom_sf"/>
</dbReference>
<evidence type="ECO:0000259" key="2">
    <source>
        <dbReference type="Pfam" id="PF01370"/>
    </source>
</evidence>
<comment type="caution">
    <text evidence="3">The sequence shown here is derived from an EMBL/GenBank/DDBJ whole genome shotgun (WGS) entry which is preliminary data.</text>
</comment>
<comment type="similarity">
    <text evidence="1">Belongs to the NAD(P)-dependent epimerase/dehydratase family.</text>
</comment>
<name>A0A7W5GGG0_9MICO</name>
<dbReference type="SUPFAM" id="SSF51735">
    <property type="entry name" value="NAD(P)-binding Rossmann-fold domains"/>
    <property type="match status" value="1"/>
</dbReference>
<feature type="domain" description="NAD-dependent epimerase/dehydratase" evidence="2">
    <location>
        <begin position="5"/>
        <end position="234"/>
    </location>
</feature>
<evidence type="ECO:0000313" key="4">
    <source>
        <dbReference type="Proteomes" id="UP000543579"/>
    </source>
</evidence>
<dbReference type="Gene3D" id="3.90.25.10">
    <property type="entry name" value="UDP-galactose 4-epimerase, domain 1"/>
    <property type="match status" value="1"/>
</dbReference>
<protein>
    <submittedName>
        <fullName evidence="3">GDP-4-dehydro-6-deoxy-D-mannose reductase</fullName>
        <ecNumber evidence="3">1.1.1.281</ecNumber>
    </submittedName>
</protein>
<dbReference type="Proteomes" id="UP000543579">
    <property type="component" value="Unassembled WGS sequence"/>
</dbReference>